<organism evidence="1 2">
    <name type="scientific">Campylobacter magnus</name>
    <dbReference type="NCBI Taxonomy" id="3026462"/>
    <lineage>
        <taxon>Bacteria</taxon>
        <taxon>Pseudomonadati</taxon>
        <taxon>Campylobacterota</taxon>
        <taxon>Epsilonproteobacteria</taxon>
        <taxon>Campylobacterales</taxon>
        <taxon>Campylobacteraceae</taxon>
        <taxon>Campylobacter</taxon>
    </lineage>
</organism>
<keyword evidence="2" id="KW-1185">Reference proteome</keyword>
<proteinExistence type="predicted"/>
<reference evidence="1 2" key="1">
    <citation type="submission" date="2023-06" db="EMBL/GenBank/DDBJ databases">
        <title>Campylobacter magnum sp. nov., isolated from cecal contents of domestic pigs (Sus scrofa domesticus).</title>
        <authorList>
            <person name="Papic B."/>
            <person name="Gruntar I."/>
        </authorList>
    </citation>
    <scope>NUCLEOTIDE SEQUENCE [LARGE SCALE GENOMIC DNA]</scope>
    <source>
        <strain evidence="2">34484-21</strain>
    </source>
</reference>
<sequence length="280" mass="32753">MIANKTLNVNGKAQNTAFLFYVYRNKTYEFSNIICDLGLFAGWEIVENITAQFIVYKLVVDGYGGTKRAKQFETDILLRFQILNDDIFSDIEKKITSEPSSYNLKELSNRLPSLPKYDKDFIARVLDNPKKYEDLCFWAMKAQMELLIKQGYTQSYNTLLEWALEQFSSKEFSTLKAKAKSIFNWYHARSFKTFGAYERKTTDEEYQMTRSENMKRVKTLQKATTQAKIKALIDDSGLFECDFRHKDGQYKGLVNVPKLARYMNVSEMTIRRNLKDMGIR</sequence>
<dbReference type="EMBL" id="JAULJQ010000018">
    <property type="protein sequence ID" value="MDO2410117.1"/>
    <property type="molecule type" value="Genomic_DNA"/>
</dbReference>
<dbReference type="RefSeq" id="WP_302244907.1">
    <property type="nucleotide sequence ID" value="NZ_JAULJQ010000018.1"/>
</dbReference>
<comment type="caution">
    <text evidence="1">The sequence shown here is derived from an EMBL/GenBank/DDBJ whole genome shotgun (WGS) entry which is preliminary data.</text>
</comment>
<evidence type="ECO:0000313" key="2">
    <source>
        <dbReference type="Proteomes" id="UP001171111"/>
    </source>
</evidence>
<accession>A0ABT8T8V9</accession>
<gene>
    <name evidence="1" type="ORF">Q2362_08475</name>
</gene>
<name>A0ABT8T8V9_9BACT</name>
<protein>
    <submittedName>
        <fullName evidence="1">Uncharacterized protein</fullName>
    </submittedName>
</protein>
<dbReference type="Proteomes" id="UP001171111">
    <property type="component" value="Unassembled WGS sequence"/>
</dbReference>
<evidence type="ECO:0000313" key="1">
    <source>
        <dbReference type="EMBL" id="MDO2410117.1"/>
    </source>
</evidence>